<keyword evidence="2" id="KW-0808">Transferase</keyword>
<dbReference type="Gene3D" id="3.90.550.10">
    <property type="entry name" value="Spore Coat Polysaccharide Biosynthesis Protein SpsA, Chain A"/>
    <property type="match status" value="1"/>
</dbReference>
<gene>
    <name evidence="2" type="ORF">ENS06_12795</name>
</gene>
<dbReference type="EMBL" id="DSTK01000037">
    <property type="protein sequence ID" value="HFK98183.1"/>
    <property type="molecule type" value="Genomic_DNA"/>
</dbReference>
<accession>A0A832EKJ4</accession>
<reference evidence="2" key="1">
    <citation type="journal article" date="2020" name="mSystems">
        <title>Genome- and Community-Level Interaction Insights into Carbon Utilization and Element Cycling Functions of Hydrothermarchaeota in Hydrothermal Sediment.</title>
        <authorList>
            <person name="Zhou Z."/>
            <person name="Liu Y."/>
            <person name="Xu W."/>
            <person name="Pan J."/>
            <person name="Luo Z.H."/>
            <person name="Li M."/>
        </authorList>
    </citation>
    <scope>NUCLEOTIDE SEQUENCE [LARGE SCALE GENOMIC DNA]</scope>
    <source>
        <strain evidence="2">SpSt-456</strain>
    </source>
</reference>
<sequence length="301" mass="34264">MNPQDMTVDLIVVHFRALPSLAKLLESLEDNEKAFGSYAVHVVNNGHADSLLLRWAQAGRIRLYQNGTNLGFARAVNRVLGATQAPYVMLMNPDTWFISPIMGKMVDFMEAHPRVGILGPRVLNEDGTLQGSARSFPDWTTAFFGRRSLCTRLMPHNRVSRRNVLDRLLCQRTAHAAVDWVSGACMFVRRRAVQDVGGLDEGFFLYWEDADWCRRMWQKGWQVVYWPAVDIVHAGGVSSGQDPWRASVAFHRSALRYYLKHRHRHWAWADGMVAGFLGVRLLSVLGARAFQSRRLFTGRRP</sequence>
<proteinExistence type="predicted"/>
<evidence type="ECO:0000313" key="2">
    <source>
        <dbReference type="EMBL" id="HFK98183.1"/>
    </source>
</evidence>
<comment type="caution">
    <text evidence="2">The sequence shown here is derived from an EMBL/GenBank/DDBJ whole genome shotgun (WGS) entry which is preliminary data.</text>
</comment>
<dbReference type="AlphaFoldDB" id="A0A832EKJ4"/>
<protein>
    <submittedName>
        <fullName evidence="2">Glycosyltransferase family 2 protein</fullName>
    </submittedName>
</protein>
<organism evidence="2">
    <name type="scientific">Desulfacinum infernum</name>
    <dbReference type="NCBI Taxonomy" id="35837"/>
    <lineage>
        <taxon>Bacteria</taxon>
        <taxon>Pseudomonadati</taxon>
        <taxon>Thermodesulfobacteriota</taxon>
        <taxon>Syntrophobacteria</taxon>
        <taxon>Syntrophobacterales</taxon>
        <taxon>Syntrophobacteraceae</taxon>
        <taxon>Desulfacinum</taxon>
    </lineage>
</organism>
<dbReference type="InterPro" id="IPR001173">
    <property type="entry name" value="Glyco_trans_2-like"/>
</dbReference>
<name>A0A832EKJ4_9BACT</name>
<dbReference type="PANTHER" id="PTHR43179:SF7">
    <property type="entry name" value="RHAMNOSYLTRANSFERASE WBBL"/>
    <property type="match status" value="1"/>
</dbReference>
<dbReference type="SUPFAM" id="SSF53448">
    <property type="entry name" value="Nucleotide-diphospho-sugar transferases"/>
    <property type="match status" value="1"/>
</dbReference>
<dbReference type="GO" id="GO:0016740">
    <property type="term" value="F:transferase activity"/>
    <property type="evidence" value="ECO:0007669"/>
    <property type="project" value="UniProtKB-KW"/>
</dbReference>
<dbReference type="InterPro" id="IPR029044">
    <property type="entry name" value="Nucleotide-diphossugar_trans"/>
</dbReference>
<evidence type="ECO:0000259" key="1">
    <source>
        <dbReference type="Pfam" id="PF00535"/>
    </source>
</evidence>
<feature type="domain" description="Glycosyltransferase 2-like" evidence="1">
    <location>
        <begin position="10"/>
        <end position="168"/>
    </location>
</feature>
<dbReference type="Pfam" id="PF00535">
    <property type="entry name" value="Glycos_transf_2"/>
    <property type="match status" value="1"/>
</dbReference>
<dbReference type="CDD" id="cd04186">
    <property type="entry name" value="GT_2_like_c"/>
    <property type="match status" value="1"/>
</dbReference>
<dbReference type="PANTHER" id="PTHR43179">
    <property type="entry name" value="RHAMNOSYLTRANSFERASE WBBL"/>
    <property type="match status" value="1"/>
</dbReference>